<dbReference type="Pfam" id="PF00078">
    <property type="entry name" value="RVT_1"/>
    <property type="match status" value="1"/>
</dbReference>
<sequence>MENPNHLNEPNEAIPEVNPVVHEPNQVSDIHNPNEMVDISNDIDLVDYDKEDSEEDPEEEPEEDVDIELEDDAELIFPYEVEEDEEVDVAPEATVGTITQKPYAIRDFPRGLFKVGESSSPRDSSNVDGLASWALRRNLEASRKKRELLNHDLENVEHAMGNVLERVSVLESEENATLKKRLAEIETKLLWARMKRDTAKRRIMPPTAMSEACMREIIRDQVITSMVEFVENMNRGVGGAGAGGAGAGGVGAGGAGAGGGVAGGAGADGAGAGGTGPATPEITRCTYITFMKCQPHPFKGTEGAVGLCQWFEKLEYVFRISDCKERDKVNVEQYIRGLSKNIRGDVTSSRPAGIDEAVRMAYQLMGQIIHDKTDEISESEKRKGEGGRGGRVCPKYKNKKHGGDCWKCGKCGKLRHKTAACWSLDIKDMTCFNCNEKGHRKRDYPKLKKNGQGADKSFVSTNFSTLIDIELVELDTSYEVELAYRKVREKVRIPLEGKTLVIEGNRNNSRLKIVSCIKTRKYIEIGCELFLAQVTKQESKLKRLEDVPVIQDFLEVFPKELPGLPPPRQVEFRIDLIPAVTPVAHAPYHLAPSEMKELSEQLKELSEKGFIRPSSSSWGAPIDLRSGYHQLRIHEEDIPITAFRIRYGHYEFQVMSFGLTNAHAVFMDLMNRVCKLYLDKFVIVFIDDVLIYSKNKEEHGEHLKTILNLLRSEKLYAKFLKYDFWLDSVQFLGHVIDSNGVHVDLAKIEAIKNWAASTTPTEAEHQKPSGLLQQPKIPVWKWKRITMDFITKLPRTPSGYDSIWVIVDRLTKSAHYILMNEKFKTERLTRLYLKEIVCRHGVPVSIISYRDPHFASSGWDEHLPLAEFSYNNSYHTSIKAAPFEALYGRTCRSPVCWSEVGDSQLTRPEMIREMTEMIVQIKNRLLAARSRQKSYADVRRKPLEFEVVVDKVMLKVSSWKGVIRFGKRGKLSPRYIGPFKILSRVGLVAYKLELPRELQGTHNIFHVLNLKKCLSDEDLIIPLDEVRIG</sequence>
<dbReference type="SUPFAM" id="SSF56672">
    <property type="entry name" value="DNA/RNA polymerases"/>
    <property type="match status" value="1"/>
</dbReference>
<keyword evidence="3" id="KW-0808">Transferase</keyword>
<dbReference type="InterPro" id="IPR056924">
    <property type="entry name" value="SH3_Tf2-1"/>
</dbReference>
<evidence type="ECO:0000256" key="1">
    <source>
        <dbReference type="SAM" id="MobiDB-lite"/>
    </source>
</evidence>
<reference evidence="3" key="1">
    <citation type="journal article" date="2019" name="Sci. Rep.">
        <title>Draft genome of Tanacetum cinerariifolium, the natural source of mosquito coil.</title>
        <authorList>
            <person name="Yamashiro T."/>
            <person name="Shiraishi A."/>
            <person name="Satake H."/>
            <person name="Nakayama K."/>
        </authorList>
    </citation>
    <scope>NUCLEOTIDE SEQUENCE</scope>
</reference>
<feature type="domain" description="CCHC-type" evidence="2">
    <location>
        <begin position="407"/>
        <end position="423"/>
    </location>
</feature>
<gene>
    <name evidence="3" type="ORF">Tci_038253</name>
</gene>
<dbReference type="InterPro" id="IPR012337">
    <property type="entry name" value="RNaseH-like_sf"/>
</dbReference>
<dbReference type="GO" id="GO:0008270">
    <property type="term" value="F:zinc ion binding"/>
    <property type="evidence" value="ECO:0007669"/>
    <property type="project" value="InterPro"/>
</dbReference>
<proteinExistence type="predicted"/>
<dbReference type="EMBL" id="BKCJ010005353">
    <property type="protein sequence ID" value="GEU66275.1"/>
    <property type="molecule type" value="Genomic_DNA"/>
</dbReference>
<dbReference type="InterPro" id="IPR053134">
    <property type="entry name" value="RNA-dir_DNA_polymerase"/>
</dbReference>
<dbReference type="Gene3D" id="3.10.10.10">
    <property type="entry name" value="HIV Type 1 Reverse Transcriptase, subunit A, domain 1"/>
    <property type="match status" value="2"/>
</dbReference>
<dbReference type="InterPro" id="IPR043502">
    <property type="entry name" value="DNA/RNA_pol_sf"/>
</dbReference>
<dbReference type="PANTHER" id="PTHR24559">
    <property type="entry name" value="TRANSPOSON TY3-I GAG-POL POLYPROTEIN"/>
    <property type="match status" value="1"/>
</dbReference>
<dbReference type="Gene3D" id="3.30.70.270">
    <property type="match status" value="1"/>
</dbReference>
<dbReference type="InterPro" id="IPR000477">
    <property type="entry name" value="RT_dom"/>
</dbReference>
<dbReference type="InterPro" id="IPR036875">
    <property type="entry name" value="Znf_CCHC_sf"/>
</dbReference>
<name>A0A6L2M1Q2_TANCI</name>
<comment type="caution">
    <text evidence="3">The sequence shown here is derived from an EMBL/GenBank/DDBJ whole genome shotgun (WGS) entry which is preliminary data.</text>
</comment>
<protein>
    <submittedName>
        <fullName evidence="3">Reverse transcriptase domain-containing protein</fullName>
    </submittedName>
</protein>
<dbReference type="SMART" id="SM00343">
    <property type="entry name" value="ZnF_C2HC"/>
    <property type="match status" value="2"/>
</dbReference>
<feature type="region of interest" description="Disordered" evidence="1">
    <location>
        <begin position="1"/>
        <end position="66"/>
    </location>
</feature>
<dbReference type="PANTHER" id="PTHR24559:SF427">
    <property type="entry name" value="RNA-DIRECTED DNA POLYMERASE"/>
    <property type="match status" value="1"/>
</dbReference>
<dbReference type="Pfam" id="PF24626">
    <property type="entry name" value="SH3_Tf2-1"/>
    <property type="match status" value="1"/>
</dbReference>
<dbReference type="CDD" id="cd01647">
    <property type="entry name" value="RT_LTR"/>
    <property type="match status" value="1"/>
</dbReference>
<dbReference type="GO" id="GO:0003676">
    <property type="term" value="F:nucleic acid binding"/>
    <property type="evidence" value="ECO:0007669"/>
    <property type="project" value="InterPro"/>
</dbReference>
<dbReference type="AlphaFoldDB" id="A0A6L2M1Q2"/>
<dbReference type="Gene3D" id="4.10.60.10">
    <property type="entry name" value="Zinc finger, CCHC-type"/>
    <property type="match status" value="1"/>
</dbReference>
<dbReference type="SUPFAM" id="SSF57756">
    <property type="entry name" value="Retrovirus zinc finger-like domains"/>
    <property type="match status" value="1"/>
</dbReference>
<evidence type="ECO:0000259" key="2">
    <source>
        <dbReference type="SMART" id="SM00343"/>
    </source>
</evidence>
<keyword evidence="3" id="KW-0695">RNA-directed DNA polymerase</keyword>
<organism evidence="3">
    <name type="scientific">Tanacetum cinerariifolium</name>
    <name type="common">Dalmatian daisy</name>
    <name type="synonym">Chrysanthemum cinerariifolium</name>
    <dbReference type="NCBI Taxonomy" id="118510"/>
    <lineage>
        <taxon>Eukaryota</taxon>
        <taxon>Viridiplantae</taxon>
        <taxon>Streptophyta</taxon>
        <taxon>Embryophyta</taxon>
        <taxon>Tracheophyta</taxon>
        <taxon>Spermatophyta</taxon>
        <taxon>Magnoliopsida</taxon>
        <taxon>eudicotyledons</taxon>
        <taxon>Gunneridae</taxon>
        <taxon>Pentapetalae</taxon>
        <taxon>asterids</taxon>
        <taxon>campanulids</taxon>
        <taxon>Asterales</taxon>
        <taxon>Asteraceae</taxon>
        <taxon>Asteroideae</taxon>
        <taxon>Anthemideae</taxon>
        <taxon>Anthemidinae</taxon>
        <taxon>Tanacetum</taxon>
    </lineage>
</organism>
<keyword evidence="3" id="KW-0548">Nucleotidyltransferase</keyword>
<evidence type="ECO:0000313" key="3">
    <source>
        <dbReference type="EMBL" id="GEU66275.1"/>
    </source>
</evidence>
<dbReference type="Gene3D" id="3.30.420.10">
    <property type="entry name" value="Ribonuclease H-like superfamily/Ribonuclease H"/>
    <property type="match status" value="2"/>
</dbReference>
<feature type="compositionally biased region" description="Acidic residues" evidence="1">
    <location>
        <begin position="44"/>
        <end position="66"/>
    </location>
</feature>
<dbReference type="InterPro" id="IPR036397">
    <property type="entry name" value="RNaseH_sf"/>
</dbReference>
<dbReference type="InterPro" id="IPR043128">
    <property type="entry name" value="Rev_trsase/Diguanyl_cyclase"/>
</dbReference>
<dbReference type="SUPFAM" id="SSF53098">
    <property type="entry name" value="Ribonuclease H-like"/>
    <property type="match status" value="1"/>
</dbReference>
<dbReference type="GO" id="GO:0003964">
    <property type="term" value="F:RNA-directed DNA polymerase activity"/>
    <property type="evidence" value="ECO:0007669"/>
    <property type="project" value="UniProtKB-KW"/>
</dbReference>
<accession>A0A6L2M1Q2</accession>
<dbReference type="InterPro" id="IPR001878">
    <property type="entry name" value="Znf_CCHC"/>
</dbReference>
<feature type="domain" description="CCHC-type" evidence="2">
    <location>
        <begin position="430"/>
        <end position="446"/>
    </location>
</feature>